<organism evidence="1 2">
    <name type="scientific">Brassica carinata</name>
    <name type="common">Ethiopian mustard</name>
    <name type="synonym">Abyssinian cabbage</name>
    <dbReference type="NCBI Taxonomy" id="52824"/>
    <lineage>
        <taxon>Eukaryota</taxon>
        <taxon>Viridiplantae</taxon>
        <taxon>Streptophyta</taxon>
        <taxon>Embryophyta</taxon>
        <taxon>Tracheophyta</taxon>
        <taxon>Spermatophyta</taxon>
        <taxon>Magnoliopsida</taxon>
        <taxon>eudicotyledons</taxon>
        <taxon>Gunneridae</taxon>
        <taxon>Pentapetalae</taxon>
        <taxon>rosids</taxon>
        <taxon>malvids</taxon>
        <taxon>Brassicales</taxon>
        <taxon>Brassicaceae</taxon>
        <taxon>Brassiceae</taxon>
        <taxon>Brassica</taxon>
    </lineage>
</organism>
<name>A0A8X7P3K4_BRACI</name>
<accession>A0A8X7P3K4</accession>
<gene>
    <name evidence="1" type="ORF">Bca52824_093807</name>
</gene>
<dbReference type="AlphaFoldDB" id="A0A8X7P3K4"/>
<evidence type="ECO:0000313" key="2">
    <source>
        <dbReference type="Proteomes" id="UP000886595"/>
    </source>
</evidence>
<reference evidence="1 2" key="1">
    <citation type="submission" date="2020-02" db="EMBL/GenBank/DDBJ databases">
        <authorList>
            <person name="Ma Q."/>
            <person name="Huang Y."/>
            <person name="Song X."/>
            <person name="Pei D."/>
        </authorList>
    </citation>
    <scope>NUCLEOTIDE SEQUENCE [LARGE SCALE GENOMIC DNA]</scope>
    <source>
        <strain evidence="1">Sxm20200214</strain>
        <tissue evidence="1">Leaf</tissue>
    </source>
</reference>
<proteinExistence type="predicted"/>
<dbReference type="OrthoDB" id="412814at2759"/>
<keyword evidence="2" id="KW-1185">Reference proteome</keyword>
<dbReference type="EMBL" id="JAAMPC010000088">
    <property type="protein sequence ID" value="KAG2244360.1"/>
    <property type="molecule type" value="Genomic_DNA"/>
</dbReference>
<sequence>METQILSLKNREDIDEEEAHLKAAFGDSSDDEHLADRETTAVWERVEKINGLWLCRNFLSVHHQTHLLSAILNEGWFLGLQIGELCTE</sequence>
<protein>
    <submittedName>
        <fullName evidence="1">Uncharacterized protein</fullName>
    </submittedName>
</protein>
<dbReference type="Proteomes" id="UP000886595">
    <property type="component" value="Unassembled WGS sequence"/>
</dbReference>
<comment type="caution">
    <text evidence="1">The sequence shown here is derived from an EMBL/GenBank/DDBJ whole genome shotgun (WGS) entry which is preliminary data.</text>
</comment>
<evidence type="ECO:0000313" key="1">
    <source>
        <dbReference type="EMBL" id="KAG2244360.1"/>
    </source>
</evidence>